<proteinExistence type="predicted"/>
<evidence type="ECO:0000313" key="3">
    <source>
        <dbReference type="Proteomes" id="UP001596113"/>
    </source>
</evidence>
<keyword evidence="1" id="KW-0812">Transmembrane</keyword>
<keyword evidence="1" id="KW-1133">Transmembrane helix</keyword>
<comment type="caution">
    <text evidence="2">The sequence shown here is derived from an EMBL/GenBank/DDBJ whole genome shotgun (WGS) entry which is preliminary data.</text>
</comment>
<sequence>MIELLWKLSLLPIFILLMWSIGDITTYLKTPNYSGNNSRTVRETNAIRRKLKIRIPIIISLFLCISITWGIVQPIVFNHLVKSKINSINGKVLNVNRVKKFDYKGYYYTNQTRSSYFEIKYIVNNETKIGYLIKNFFSNEWLLE</sequence>
<keyword evidence="3" id="KW-1185">Reference proteome</keyword>
<accession>A0ABW0HLF8</accession>
<keyword evidence="1" id="KW-0472">Membrane</keyword>
<evidence type="ECO:0008006" key="4">
    <source>
        <dbReference type="Google" id="ProtNLM"/>
    </source>
</evidence>
<gene>
    <name evidence="2" type="ORF">ACFPOF_04685</name>
</gene>
<evidence type="ECO:0000313" key="2">
    <source>
        <dbReference type="EMBL" id="MFC5402026.1"/>
    </source>
</evidence>
<evidence type="ECO:0000256" key="1">
    <source>
        <dbReference type="SAM" id="Phobius"/>
    </source>
</evidence>
<dbReference type="RefSeq" id="WP_378130068.1">
    <property type="nucleotide sequence ID" value="NZ_JBHSMI010000008.1"/>
</dbReference>
<dbReference type="Proteomes" id="UP001596113">
    <property type="component" value="Unassembled WGS sequence"/>
</dbReference>
<name>A0ABW0HLF8_9BACL</name>
<dbReference type="EMBL" id="JBHSMI010000008">
    <property type="protein sequence ID" value="MFC5402026.1"/>
    <property type="molecule type" value="Genomic_DNA"/>
</dbReference>
<feature type="transmembrane region" description="Helical" evidence="1">
    <location>
        <begin position="6"/>
        <end position="30"/>
    </location>
</feature>
<protein>
    <recommendedName>
        <fullName evidence="4">DUF3592 domain-containing protein</fullName>
    </recommendedName>
</protein>
<reference evidence="3" key="1">
    <citation type="journal article" date="2019" name="Int. J. Syst. Evol. Microbiol.">
        <title>The Global Catalogue of Microorganisms (GCM) 10K type strain sequencing project: providing services to taxonomists for standard genome sequencing and annotation.</title>
        <authorList>
            <consortium name="The Broad Institute Genomics Platform"/>
            <consortium name="The Broad Institute Genome Sequencing Center for Infectious Disease"/>
            <person name="Wu L."/>
            <person name="Ma J."/>
        </authorList>
    </citation>
    <scope>NUCLEOTIDE SEQUENCE [LARGE SCALE GENOMIC DNA]</scope>
    <source>
        <strain evidence="3">CGMCC 1.18575</strain>
    </source>
</reference>
<organism evidence="2 3">
    <name type="scientific">Cohnella soli</name>
    <dbReference type="NCBI Taxonomy" id="425005"/>
    <lineage>
        <taxon>Bacteria</taxon>
        <taxon>Bacillati</taxon>
        <taxon>Bacillota</taxon>
        <taxon>Bacilli</taxon>
        <taxon>Bacillales</taxon>
        <taxon>Paenibacillaceae</taxon>
        <taxon>Cohnella</taxon>
    </lineage>
</organism>
<feature type="transmembrane region" description="Helical" evidence="1">
    <location>
        <begin position="51"/>
        <end position="72"/>
    </location>
</feature>